<dbReference type="AlphaFoldDB" id="A0AA94H6L3"/>
<proteinExistence type="predicted"/>
<feature type="transmembrane region" description="Helical" evidence="1">
    <location>
        <begin position="6"/>
        <end position="24"/>
    </location>
</feature>
<dbReference type="EMBL" id="FOKO01000005">
    <property type="protein sequence ID" value="SFD00971.1"/>
    <property type="molecule type" value="Genomic_DNA"/>
</dbReference>
<evidence type="ECO:0000256" key="1">
    <source>
        <dbReference type="SAM" id="Phobius"/>
    </source>
</evidence>
<protein>
    <recommendedName>
        <fullName evidence="6">DUF943 family protein</fullName>
    </recommendedName>
</protein>
<evidence type="ECO:0008006" key="6">
    <source>
        <dbReference type="Google" id="ProtNLM"/>
    </source>
</evidence>
<organism evidence="3 5">
    <name type="scientific">Kosakonia oryzae</name>
    <dbReference type="NCBI Taxonomy" id="497725"/>
    <lineage>
        <taxon>Bacteria</taxon>
        <taxon>Pseudomonadati</taxon>
        <taxon>Pseudomonadota</taxon>
        <taxon>Gammaproteobacteria</taxon>
        <taxon>Enterobacterales</taxon>
        <taxon>Enterobacteriaceae</taxon>
        <taxon>Kosakonia</taxon>
    </lineage>
</organism>
<keyword evidence="1" id="KW-0812">Transmembrane</keyword>
<evidence type="ECO:0000313" key="5">
    <source>
        <dbReference type="Proteomes" id="UP000182314"/>
    </source>
</evidence>
<gene>
    <name evidence="2" type="ORF">AWR26_23105</name>
    <name evidence="3" type="ORF">SAMN05216286_3895</name>
</gene>
<keyword evidence="1" id="KW-1133">Transmembrane helix</keyword>
<dbReference type="Proteomes" id="UP000078227">
    <property type="component" value="Chromosome"/>
</dbReference>
<evidence type="ECO:0000313" key="3">
    <source>
        <dbReference type="EMBL" id="SFD00971.1"/>
    </source>
</evidence>
<name>A0AA94H6L3_9ENTR</name>
<accession>A0AA94H6L3</accession>
<keyword evidence="4" id="KW-1185">Reference proteome</keyword>
<keyword evidence="1" id="KW-0472">Membrane</keyword>
<reference evidence="3 5" key="1">
    <citation type="submission" date="2016-10" db="EMBL/GenBank/DDBJ databases">
        <authorList>
            <person name="Varghese N."/>
            <person name="Submissions S."/>
        </authorList>
    </citation>
    <scope>NUCLEOTIDE SEQUENCE [LARGE SCALE GENOMIC DNA]</scope>
    <source>
        <strain evidence="3 5">CGMCC 1.7012</strain>
    </source>
</reference>
<sequence>MKTLNAIVIIFIFSALYILYALYLRQGKINKVYQHTEHSEIWGKYCKSTVILVDDAPISHYAQEKLWQKNSKKIIEKWNPFTDECDDILFVKNNIGHIKRSGDVKFWIADDAICLNGSIGGCISWGDRLFYIGLRESVLGSDIIGEVNGKPIYIRFIDQRN</sequence>
<reference evidence="2 4" key="2">
    <citation type="submission" date="2021-03" db="EMBL/GenBank/DDBJ databases">
        <authorList>
            <person name="Li Y."/>
            <person name="Li S."/>
            <person name="Chen M."/>
            <person name="Peng G."/>
            <person name="Tan Z."/>
            <person name="An Q."/>
        </authorList>
    </citation>
    <scope>NUCLEOTIDE SEQUENCE [LARGE SCALE GENOMIC DNA]</scope>
    <source>
        <strain evidence="2 4">Ola 51</strain>
    </source>
</reference>
<dbReference type="Proteomes" id="UP000182314">
    <property type="component" value="Unassembled WGS sequence"/>
</dbReference>
<evidence type="ECO:0000313" key="2">
    <source>
        <dbReference type="EMBL" id="ANI84899.1"/>
    </source>
</evidence>
<evidence type="ECO:0000313" key="4">
    <source>
        <dbReference type="Proteomes" id="UP000078227"/>
    </source>
</evidence>
<dbReference type="RefSeq" id="WP_064568729.1">
    <property type="nucleotide sequence ID" value="NZ_CP014007.2"/>
</dbReference>
<dbReference type="KEGG" id="kor:AWR26_23105"/>
<dbReference type="EMBL" id="CP014007">
    <property type="protein sequence ID" value="ANI84899.1"/>
    <property type="molecule type" value="Genomic_DNA"/>
</dbReference>